<dbReference type="AlphaFoldDB" id="A0A3B4GLU4"/>
<dbReference type="InterPro" id="IPR009030">
    <property type="entry name" value="Growth_fac_rcpt_cys_sf"/>
</dbReference>
<accession>A0A3B4GLU4</accession>
<dbReference type="GO" id="GO:0036038">
    <property type="term" value="C:MKS complex"/>
    <property type="evidence" value="ECO:0007669"/>
    <property type="project" value="InterPro"/>
</dbReference>
<dbReference type="PANTHER" id="PTHR21274">
    <property type="entry name" value="MECKELIN"/>
    <property type="match status" value="1"/>
</dbReference>
<dbReference type="STRING" id="303518.ENSPNYP00000024042"/>
<organism evidence="1">
    <name type="scientific">Pundamilia nyererei</name>
    <dbReference type="NCBI Taxonomy" id="303518"/>
    <lineage>
        <taxon>Eukaryota</taxon>
        <taxon>Metazoa</taxon>
        <taxon>Chordata</taxon>
        <taxon>Craniata</taxon>
        <taxon>Vertebrata</taxon>
        <taxon>Euteleostomi</taxon>
        <taxon>Actinopterygii</taxon>
        <taxon>Neopterygii</taxon>
        <taxon>Teleostei</taxon>
        <taxon>Neoteleostei</taxon>
        <taxon>Acanthomorphata</taxon>
        <taxon>Ovalentaria</taxon>
        <taxon>Cichlomorphae</taxon>
        <taxon>Cichliformes</taxon>
        <taxon>Cichlidae</taxon>
        <taxon>African cichlids</taxon>
        <taxon>Pseudocrenilabrinae</taxon>
        <taxon>Haplochromini</taxon>
        <taxon>Pundamilia</taxon>
    </lineage>
</organism>
<dbReference type="Ensembl" id="ENSPNYT00000024636.1">
    <property type="protein sequence ID" value="ENSPNYP00000024042.1"/>
    <property type="gene ID" value="ENSPNYG00000018160.1"/>
</dbReference>
<name>A0A3B4GLU4_9CICH</name>
<proteinExistence type="predicted"/>
<sequence>MCRVTLEPLSTFPVSRMASWASLSVHKVPVTLFILMYIDVLRCQPFTIPFRTPSDCGAEEFFDISSLSCVRCGPNQRRRLSCVCQSGYKTVTTDKASISCEKCLPNKPGVTKDGFGCIRCPGGLSNDGKCQCPPGDVLGESLVIGMQ</sequence>
<protein>
    <submittedName>
        <fullName evidence="1">Uncharacterized protein</fullName>
    </submittedName>
</protein>
<dbReference type="PANTHER" id="PTHR21274:SF2">
    <property type="entry name" value="MECKELIN"/>
    <property type="match status" value="1"/>
</dbReference>
<dbReference type="GO" id="GO:0060271">
    <property type="term" value="P:cilium assembly"/>
    <property type="evidence" value="ECO:0007669"/>
    <property type="project" value="InterPro"/>
</dbReference>
<dbReference type="InterPro" id="IPR019170">
    <property type="entry name" value="Meckelin"/>
</dbReference>
<evidence type="ECO:0000313" key="1">
    <source>
        <dbReference type="Ensembl" id="ENSPNYP00000024042.1"/>
    </source>
</evidence>
<dbReference type="SUPFAM" id="SSF57184">
    <property type="entry name" value="Growth factor receptor domain"/>
    <property type="match status" value="1"/>
</dbReference>
<dbReference type="GeneTree" id="ENSGT00390000010606"/>
<reference evidence="1" key="1">
    <citation type="submission" date="2023-09" db="UniProtKB">
        <authorList>
            <consortium name="Ensembl"/>
        </authorList>
    </citation>
    <scope>IDENTIFICATION</scope>
</reference>